<dbReference type="AlphaFoldDB" id="A0AAQ3RI24"/>
<evidence type="ECO:0000313" key="3">
    <source>
        <dbReference type="Proteomes" id="UP001374535"/>
    </source>
</evidence>
<feature type="compositionally biased region" description="Polar residues" evidence="1">
    <location>
        <begin position="107"/>
        <end position="122"/>
    </location>
</feature>
<reference evidence="2 3" key="1">
    <citation type="journal article" date="2023" name="Life. Sci Alliance">
        <title>Evolutionary insights into 3D genome organization and epigenetic landscape of Vigna mungo.</title>
        <authorList>
            <person name="Junaid A."/>
            <person name="Singh B."/>
            <person name="Bhatia S."/>
        </authorList>
    </citation>
    <scope>NUCLEOTIDE SEQUENCE [LARGE SCALE GENOMIC DNA]</scope>
    <source>
        <strain evidence="2">Urdbean</strain>
    </source>
</reference>
<dbReference type="EMBL" id="CP144691">
    <property type="protein sequence ID" value="WVY94856.1"/>
    <property type="molecule type" value="Genomic_DNA"/>
</dbReference>
<sequence length="143" mass="16221">MIVGINEDINIGLILIQTKWTTWRATITKSEILMKGKSGIRKMGAQRKRILTIPPAPSFNNAPNSESINGPNNNHATQNKSSEQPKTPINRRPRSHLFWHHKLPRSAPQNSNKPNQATLSKNAKTKFKLPNTQHNNKDQRCFP</sequence>
<organism evidence="2 3">
    <name type="scientific">Vigna mungo</name>
    <name type="common">Black gram</name>
    <name type="synonym">Phaseolus mungo</name>
    <dbReference type="NCBI Taxonomy" id="3915"/>
    <lineage>
        <taxon>Eukaryota</taxon>
        <taxon>Viridiplantae</taxon>
        <taxon>Streptophyta</taxon>
        <taxon>Embryophyta</taxon>
        <taxon>Tracheophyta</taxon>
        <taxon>Spermatophyta</taxon>
        <taxon>Magnoliopsida</taxon>
        <taxon>eudicotyledons</taxon>
        <taxon>Gunneridae</taxon>
        <taxon>Pentapetalae</taxon>
        <taxon>rosids</taxon>
        <taxon>fabids</taxon>
        <taxon>Fabales</taxon>
        <taxon>Fabaceae</taxon>
        <taxon>Papilionoideae</taxon>
        <taxon>50 kb inversion clade</taxon>
        <taxon>NPAAA clade</taxon>
        <taxon>indigoferoid/millettioid clade</taxon>
        <taxon>Phaseoleae</taxon>
        <taxon>Vigna</taxon>
    </lineage>
</organism>
<name>A0AAQ3RI24_VIGMU</name>
<protein>
    <submittedName>
        <fullName evidence="2">Uncharacterized protein</fullName>
    </submittedName>
</protein>
<feature type="compositionally biased region" description="Polar residues" evidence="1">
    <location>
        <begin position="66"/>
        <end position="87"/>
    </location>
</feature>
<proteinExistence type="predicted"/>
<gene>
    <name evidence="2" type="ORF">V8G54_033944</name>
</gene>
<evidence type="ECO:0000313" key="2">
    <source>
        <dbReference type="EMBL" id="WVY94856.1"/>
    </source>
</evidence>
<accession>A0AAQ3RI24</accession>
<feature type="region of interest" description="Disordered" evidence="1">
    <location>
        <begin position="45"/>
        <end position="143"/>
    </location>
</feature>
<feature type="compositionally biased region" description="Basic residues" evidence="1">
    <location>
        <begin position="89"/>
        <end position="104"/>
    </location>
</feature>
<dbReference type="Proteomes" id="UP001374535">
    <property type="component" value="Chromosome 10"/>
</dbReference>
<evidence type="ECO:0000256" key="1">
    <source>
        <dbReference type="SAM" id="MobiDB-lite"/>
    </source>
</evidence>
<keyword evidence="3" id="KW-1185">Reference proteome</keyword>